<name>A0A2P7QUT0_9SPHN</name>
<gene>
    <name evidence="2" type="ORF">C7I55_05365</name>
</gene>
<accession>A0A2P7QUT0</accession>
<dbReference type="PANTHER" id="PTHR34203">
    <property type="entry name" value="METHYLTRANSFERASE, FKBM FAMILY PROTEIN"/>
    <property type="match status" value="1"/>
</dbReference>
<dbReference type="NCBIfam" id="TIGR01444">
    <property type="entry name" value="fkbM_fam"/>
    <property type="match status" value="1"/>
</dbReference>
<reference evidence="2 3" key="1">
    <citation type="submission" date="2018-03" db="EMBL/GenBank/DDBJ databases">
        <title>The draft genome of Sphingosinicella sp. GL-C-18.</title>
        <authorList>
            <person name="Liu L."/>
            <person name="Li L."/>
            <person name="Liang L."/>
            <person name="Zhang X."/>
            <person name="Wang T."/>
        </authorList>
    </citation>
    <scope>NUCLEOTIDE SEQUENCE [LARGE SCALE GENOMIC DNA]</scope>
    <source>
        <strain evidence="2 3">GL-C-18</strain>
    </source>
</reference>
<dbReference type="InterPro" id="IPR052514">
    <property type="entry name" value="SAM-dependent_MTase"/>
</dbReference>
<dbReference type="AlphaFoldDB" id="A0A2P7QUT0"/>
<comment type="caution">
    <text evidence="2">The sequence shown here is derived from an EMBL/GenBank/DDBJ whole genome shotgun (WGS) entry which is preliminary data.</text>
</comment>
<sequence>MGSIKSVARNALPQRWQVPIKYWYSKARGDLEPEMELLEFLISQGDHVVDIGGNRGIYAYRFRRLGARLDVFEPNPDCAGVLRGWAAGDSQVTIHQVALSARAGTAQLHVPVDEHGIEHDASASIEASHAGNTRDLDVELKSLDSFGFTRPALIKIDVEGHESSVISGASETLQRAHPVLIVEIEQRHNDRPIADIFAQIEALGYAGHFLVQGELRSLATFDPAKHQPLEAFGAAPSDYHNNFIFLGLEHLREGRHRALTERWAAR</sequence>
<dbReference type="Pfam" id="PF05050">
    <property type="entry name" value="Methyltransf_21"/>
    <property type="match status" value="1"/>
</dbReference>
<evidence type="ECO:0000313" key="3">
    <source>
        <dbReference type="Proteomes" id="UP000241167"/>
    </source>
</evidence>
<dbReference type="Gene3D" id="3.40.50.150">
    <property type="entry name" value="Vaccinia Virus protein VP39"/>
    <property type="match status" value="1"/>
</dbReference>
<dbReference type="PANTHER" id="PTHR34203:SF15">
    <property type="entry name" value="SLL1173 PROTEIN"/>
    <property type="match status" value="1"/>
</dbReference>
<dbReference type="Proteomes" id="UP000241167">
    <property type="component" value="Unassembled WGS sequence"/>
</dbReference>
<protein>
    <recommendedName>
        <fullName evidence="1">Methyltransferase FkbM domain-containing protein</fullName>
    </recommendedName>
</protein>
<evidence type="ECO:0000313" key="2">
    <source>
        <dbReference type="EMBL" id="PSJ41715.1"/>
    </source>
</evidence>
<organism evidence="2 3">
    <name type="scientific">Allosphingosinicella deserti</name>
    <dbReference type="NCBI Taxonomy" id="2116704"/>
    <lineage>
        <taxon>Bacteria</taxon>
        <taxon>Pseudomonadati</taxon>
        <taxon>Pseudomonadota</taxon>
        <taxon>Alphaproteobacteria</taxon>
        <taxon>Sphingomonadales</taxon>
        <taxon>Sphingomonadaceae</taxon>
        <taxon>Allosphingosinicella</taxon>
    </lineage>
</organism>
<dbReference type="InterPro" id="IPR006342">
    <property type="entry name" value="FkbM_mtfrase"/>
</dbReference>
<dbReference type="EMBL" id="PXYI01000002">
    <property type="protein sequence ID" value="PSJ41715.1"/>
    <property type="molecule type" value="Genomic_DNA"/>
</dbReference>
<dbReference type="SUPFAM" id="SSF53335">
    <property type="entry name" value="S-adenosyl-L-methionine-dependent methyltransferases"/>
    <property type="match status" value="1"/>
</dbReference>
<evidence type="ECO:0000259" key="1">
    <source>
        <dbReference type="Pfam" id="PF05050"/>
    </source>
</evidence>
<keyword evidence="3" id="KW-1185">Reference proteome</keyword>
<proteinExistence type="predicted"/>
<feature type="domain" description="Methyltransferase FkbM" evidence="1">
    <location>
        <begin position="50"/>
        <end position="205"/>
    </location>
</feature>
<dbReference type="InterPro" id="IPR029063">
    <property type="entry name" value="SAM-dependent_MTases_sf"/>
</dbReference>